<feature type="region of interest" description="Disordered" evidence="1">
    <location>
        <begin position="434"/>
        <end position="487"/>
    </location>
</feature>
<dbReference type="VEuPathDB" id="FungiDB:CC1G_08698"/>
<gene>
    <name evidence="2" type="ORF">CC1G_08698</name>
</gene>
<dbReference type="RefSeq" id="XP_001837685.2">
    <property type="nucleotide sequence ID" value="XM_001837633.2"/>
</dbReference>
<dbReference type="GeneID" id="6014247"/>
<evidence type="ECO:0000313" key="2">
    <source>
        <dbReference type="EMBL" id="EAU84157.2"/>
    </source>
</evidence>
<comment type="caution">
    <text evidence="2">The sequence shown here is derived from an EMBL/GenBank/DDBJ whole genome shotgun (WGS) entry which is preliminary data.</text>
</comment>
<organism evidence="2 3">
    <name type="scientific">Coprinopsis cinerea (strain Okayama-7 / 130 / ATCC MYA-4618 / FGSC 9003)</name>
    <name type="common">Inky cap fungus</name>
    <name type="synonym">Hormographiella aspergillata</name>
    <dbReference type="NCBI Taxonomy" id="240176"/>
    <lineage>
        <taxon>Eukaryota</taxon>
        <taxon>Fungi</taxon>
        <taxon>Dikarya</taxon>
        <taxon>Basidiomycota</taxon>
        <taxon>Agaricomycotina</taxon>
        <taxon>Agaricomycetes</taxon>
        <taxon>Agaricomycetidae</taxon>
        <taxon>Agaricales</taxon>
        <taxon>Agaricineae</taxon>
        <taxon>Psathyrellaceae</taxon>
        <taxon>Coprinopsis</taxon>
    </lineage>
</organism>
<dbReference type="HOGENOM" id="CLU_470097_0_0_1"/>
<accession>A8NZI0</accession>
<feature type="compositionally biased region" description="Low complexity" evidence="1">
    <location>
        <begin position="1"/>
        <end position="26"/>
    </location>
</feature>
<feature type="region of interest" description="Disordered" evidence="1">
    <location>
        <begin position="124"/>
        <end position="147"/>
    </location>
</feature>
<proteinExistence type="predicted"/>
<feature type="region of interest" description="Disordered" evidence="1">
    <location>
        <begin position="1"/>
        <end position="105"/>
    </location>
</feature>
<protein>
    <submittedName>
        <fullName evidence="2">Uncharacterized protein</fullName>
    </submittedName>
</protein>
<feature type="compositionally biased region" description="Pro residues" evidence="1">
    <location>
        <begin position="234"/>
        <end position="247"/>
    </location>
</feature>
<feature type="compositionally biased region" description="Low complexity" evidence="1">
    <location>
        <begin position="72"/>
        <end position="94"/>
    </location>
</feature>
<feature type="compositionally biased region" description="Polar residues" evidence="1">
    <location>
        <begin position="27"/>
        <end position="36"/>
    </location>
</feature>
<dbReference type="InParanoid" id="A8NZI0"/>
<feature type="compositionally biased region" description="Polar residues" evidence="1">
    <location>
        <begin position="310"/>
        <end position="320"/>
    </location>
</feature>
<evidence type="ECO:0000256" key="1">
    <source>
        <dbReference type="SAM" id="MobiDB-lite"/>
    </source>
</evidence>
<evidence type="ECO:0000313" key="3">
    <source>
        <dbReference type="Proteomes" id="UP000001861"/>
    </source>
</evidence>
<dbReference type="EMBL" id="AACS02000006">
    <property type="protein sequence ID" value="EAU84157.2"/>
    <property type="molecule type" value="Genomic_DNA"/>
</dbReference>
<reference evidence="2 3" key="1">
    <citation type="journal article" date="2010" name="Proc. Natl. Acad. Sci. U.S.A.">
        <title>Insights into evolution of multicellular fungi from the assembled chromosomes of the mushroom Coprinopsis cinerea (Coprinus cinereus).</title>
        <authorList>
            <person name="Stajich J.E."/>
            <person name="Wilke S.K."/>
            <person name="Ahren D."/>
            <person name="Au C.H."/>
            <person name="Birren B.W."/>
            <person name="Borodovsky M."/>
            <person name="Burns C."/>
            <person name="Canback B."/>
            <person name="Casselton L.A."/>
            <person name="Cheng C.K."/>
            <person name="Deng J."/>
            <person name="Dietrich F.S."/>
            <person name="Fargo D.C."/>
            <person name="Farman M.L."/>
            <person name="Gathman A.C."/>
            <person name="Goldberg J."/>
            <person name="Guigo R."/>
            <person name="Hoegger P.J."/>
            <person name="Hooker J.B."/>
            <person name="Huggins A."/>
            <person name="James T.Y."/>
            <person name="Kamada T."/>
            <person name="Kilaru S."/>
            <person name="Kodira C."/>
            <person name="Kues U."/>
            <person name="Kupfer D."/>
            <person name="Kwan H.S."/>
            <person name="Lomsadze A."/>
            <person name="Li W."/>
            <person name="Lilly W.W."/>
            <person name="Ma L.J."/>
            <person name="Mackey A.J."/>
            <person name="Manning G."/>
            <person name="Martin F."/>
            <person name="Muraguchi H."/>
            <person name="Natvig D.O."/>
            <person name="Palmerini H."/>
            <person name="Ramesh M.A."/>
            <person name="Rehmeyer C.J."/>
            <person name="Roe B.A."/>
            <person name="Shenoy N."/>
            <person name="Stanke M."/>
            <person name="Ter-Hovhannisyan V."/>
            <person name="Tunlid A."/>
            <person name="Velagapudi R."/>
            <person name="Vision T.J."/>
            <person name="Zeng Q."/>
            <person name="Zolan M.E."/>
            <person name="Pukkila P.J."/>
        </authorList>
    </citation>
    <scope>NUCLEOTIDE SEQUENCE [LARGE SCALE GENOMIC DNA]</scope>
    <source>
        <strain evidence="3">Okayama-7 / 130 / ATCC MYA-4618 / FGSC 9003</strain>
    </source>
</reference>
<dbReference type="Proteomes" id="UP000001861">
    <property type="component" value="Unassembled WGS sequence"/>
</dbReference>
<sequence>MAASPHVVVSSSFSSSTATMRMRTSSAPTVPQTTTAIRKPPIRQVEKGPRGARPPLATLSQNSGSSKVKAGPSTSSKPPMSTSSMAGPSSSTSPPKRKPAPLNLDDSIDHVVLYTFKFKRTASPSLASARPSGARKPLSNARIRRKQGSVASLGDMGLDLGRVGLSSAGVTTSQPVVKSTETPTWATRYPASAAAAYPPPSSAFSVRPLPPISSSSAITPPPGRVGSPGIRPLPSLPPTPLIRPLPRLPATSRPIEGPQSPVGSTYTRAPTPPPPFSDFPIQGSRTIDVEDGRTTPPPPFTDYLDAPAAGSSTAHGSSEQLGPLPAEGEEESDSSTHIHLVFAASCVPSSTGTSTTVANSTPSPRTLLSPPLLRLDVSPKTLRRIKGAAISATEIERSILADLFREKVISEDCEEGKVGCGVVGGDGVTVDDIGVLGGRDQEGTKEGVNGEAEGGEDSAGGGGRGCLGDQSEGGEEESTPLSSTAESGHLGESAGFFCEEILARTGGRVASDCESILTPVTPHSERRNTVLSFVSYCSTDGHDVDKDDEGMWEWIIKDGVLRQSFFQEKSLRLSACGKYW</sequence>
<feature type="compositionally biased region" description="Gly residues" evidence="1">
    <location>
        <begin position="457"/>
        <end position="466"/>
    </location>
</feature>
<feature type="region of interest" description="Disordered" evidence="1">
    <location>
        <begin position="214"/>
        <end position="335"/>
    </location>
</feature>
<dbReference type="KEGG" id="cci:CC1G_08698"/>
<keyword evidence="3" id="KW-1185">Reference proteome</keyword>
<dbReference type="AlphaFoldDB" id="A8NZI0"/>
<name>A8NZI0_COPC7</name>